<protein>
    <submittedName>
        <fullName evidence="2">SRPBCC family protein</fullName>
    </submittedName>
</protein>
<feature type="region of interest" description="Disordered" evidence="1">
    <location>
        <begin position="130"/>
        <end position="152"/>
    </location>
</feature>
<name>A0A428WBT0_AMYBA</name>
<feature type="region of interest" description="Disordered" evidence="1">
    <location>
        <begin position="69"/>
        <end position="94"/>
    </location>
</feature>
<dbReference type="EMBL" id="QHHU01000039">
    <property type="protein sequence ID" value="RSM40550.1"/>
    <property type="molecule type" value="Genomic_DNA"/>
</dbReference>
<accession>A0A428WBT0</accession>
<dbReference type="SUPFAM" id="SSF55961">
    <property type="entry name" value="Bet v1-like"/>
    <property type="match status" value="1"/>
</dbReference>
<feature type="compositionally biased region" description="Basic and acidic residues" evidence="1">
    <location>
        <begin position="79"/>
        <end position="91"/>
    </location>
</feature>
<dbReference type="Proteomes" id="UP000286716">
    <property type="component" value="Unassembled WGS sequence"/>
</dbReference>
<sequence>MTEYRHTVTADVPADELFAFLSHPENLPRYFPEMKVAEPKGGDSVHVEAEVHGERVAGEAWLRTDPATRSLSWGAEGPDDYHGELRIRDDGPGSSEITVTLHSVREADGDEVQQGLERTVAAMTHTATADADVAAAESQGGWTAHDGKDPAG</sequence>
<proteinExistence type="predicted"/>
<evidence type="ECO:0000256" key="1">
    <source>
        <dbReference type="SAM" id="MobiDB-lite"/>
    </source>
</evidence>
<comment type="caution">
    <text evidence="2">The sequence shown here is derived from an EMBL/GenBank/DDBJ whole genome shotgun (WGS) entry which is preliminary data.</text>
</comment>
<dbReference type="OrthoDB" id="5244508at2"/>
<dbReference type="InterPro" id="IPR019587">
    <property type="entry name" value="Polyketide_cyclase/dehydratase"/>
</dbReference>
<dbReference type="RefSeq" id="WP_020647443.1">
    <property type="nucleotide sequence ID" value="NZ_QHHU01000039.1"/>
</dbReference>
<dbReference type="Pfam" id="PF10604">
    <property type="entry name" value="Polyketide_cyc2"/>
    <property type="match status" value="1"/>
</dbReference>
<evidence type="ECO:0000313" key="2">
    <source>
        <dbReference type="EMBL" id="RSM40550.1"/>
    </source>
</evidence>
<dbReference type="CDD" id="cd07812">
    <property type="entry name" value="SRPBCC"/>
    <property type="match status" value="1"/>
</dbReference>
<dbReference type="Gene3D" id="3.30.530.20">
    <property type="match status" value="1"/>
</dbReference>
<organism evidence="2 3">
    <name type="scientific">Amycolatopsis balhimycina DSM 5908</name>
    <dbReference type="NCBI Taxonomy" id="1081091"/>
    <lineage>
        <taxon>Bacteria</taxon>
        <taxon>Bacillati</taxon>
        <taxon>Actinomycetota</taxon>
        <taxon>Actinomycetes</taxon>
        <taxon>Pseudonocardiales</taxon>
        <taxon>Pseudonocardiaceae</taxon>
        <taxon>Amycolatopsis</taxon>
    </lineage>
</organism>
<evidence type="ECO:0000313" key="3">
    <source>
        <dbReference type="Proteomes" id="UP000286716"/>
    </source>
</evidence>
<dbReference type="AlphaFoldDB" id="A0A428WBT0"/>
<reference evidence="2 3" key="1">
    <citation type="submission" date="2018-05" db="EMBL/GenBank/DDBJ databases">
        <title>Evolution of GPA BGCs.</title>
        <authorList>
            <person name="Waglechner N."/>
            <person name="Wright G.D."/>
        </authorList>
    </citation>
    <scope>NUCLEOTIDE SEQUENCE [LARGE SCALE GENOMIC DNA]</scope>
    <source>
        <strain evidence="2 3">DSM 5908</strain>
    </source>
</reference>
<gene>
    <name evidence="2" type="ORF">DMA12_26755</name>
</gene>
<dbReference type="InterPro" id="IPR023393">
    <property type="entry name" value="START-like_dom_sf"/>
</dbReference>
<keyword evidence="3" id="KW-1185">Reference proteome</keyword>